<dbReference type="Pfam" id="PF02668">
    <property type="entry name" value="TauD"/>
    <property type="match status" value="1"/>
</dbReference>
<dbReference type="AlphaFoldDB" id="F9TDQ7"/>
<evidence type="ECO:0000259" key="6">
    <source>
        <dbReference type="Pfam" id="PF02668"/>
    </source>
</evidence>
<dbReference type="Proteomes" id="UP000030071">
    <property type="component" value="Chromosome 1"/>
</dbReference>
<keyword evidence="9" id="KW-1185">Reference proteome</keyword>
<dbReference type="HOGENOM" id="CLU_044078_0_1_6"/>
<gene>
    <name evidence="7" type="ORF">IX91_10335</name>
    <name evidence="8" type="ORF">VITU9109_09787</name>
</gene>
<sequence length="339" mass="38194">MLHLQKEPQETLEIQEIYIPYDSAQRLKSAFSHLRMSDDSAWLNSKEWLGSTVKHSLPNNIVETIEDFTRSEQQSALIIRGLPVDADLCSTPYQGYLPPSKTPLASACHIGIYQLAKIEPIAYKTENNGFLFRHVVPSIHSRNEKSSHGSTHTFGHHVDNPDLPLLSENISQKSGCPEYLSLMALRTDLRVRSNFVLLDDILSNLSQGVIEALSLPQFQIARPDSFGQDIRTVLPLLTYDKSGIALCRYDKENTTPLNEQAAAALVMLDAQLKETSLQNSITYQPGDLLIIKNQRLLHSREGFSPRDDGTDRWLMRLFGMKSLSRLVQAYPDVKHIGKD</sequence>
<dbReference type="EMBL" id="AFWI01000217">
    <property type="protein sequence ID" value="EGU46706.1"/>
    <property type="molecule type" value="Genomic_DNA"/>
</dbReference>
<dbReference type="EMBL" id="CP009354">
    <property type="protein sequence ID" value="AIW14597.1"/>
    <property type="molecule type" value="Genomic_DNA"/>
</dbReference>
<evidence type="ECO:0000256" key="2">
    <source>
        <dbReference type="ARBA" id="ARBA00022723"/>
    </source>
</evidence>
<evidence type="ECO:0000256" key="4">
    <source>
        <dbReference type="ARBA" id="ARBA00023004"/>
    </source>
</evidence>
<evidence type="ECO:0000313" key="10">
    <source>
        <dbReference type="Proteomes" id="UP000030071"/>
    </source>
</evidence>
<dbReference type="InterPro" id="IPR042098">
    <property type="entry name" value="TauD-like_sf"/>
</dbReference>
<evidence type="ECO:0000313" key="9">
    <source>
        <dbReference type="Proteomes" id="UP000003836"/>
    </source>
</evidence>
<dbReference type="PATRIC" id="fig|1051646.9.peg.2055"/>
<protein>
    <recommendedName>
        <fullName evidence="6">TauD/TfdA-like domain-containing protein</fullName>
    </recommendedName>
</protein>
<proteinExistence type="inferred from homology"/>
<evidence type="ECO:0000313" key="8">
    <source>
        <dbReference type="EMBL" id="EGU46706.1"/>
    </source>
</evidence>
<keyword evidence="2 5" id="KW-0479">Metal-binding</keyword>
<keyword evidence="4 5" id="KW-0408">Iron</keyword>
<dbReference type="GeneID" id="23445118"/>
<evidence type="ECO:0000256" key="3">
    <source>
        <dbReference type="ARBA" id="ARBA00023002"/>
    </source>
</evidence>
<reference evidence="7 10" key="3">
    <citation type="submission" date="2014-08" db="EMBL/GenBank/DDBJ databases">
        <title>First Complete Genome Sequence of the Shellfish Pathogen Vibrio tubiashii.</title>
        <authorList>
            <person name="Richards G.P."/>
            <person name="Needleman D.S."/>
            <person name="Watson M.A."/>
            <person name="Bono J.L."/>
        </authorList>
    </citation>
    <scope>NUCLEOTIDE SEQUENCE [LARGE SCALE GENOMIC DNA]</scope>
    <source>
        <strain evidence="7 10">ATCC 19109</strain>
    </source>
</reference>
<dbReference type="GO" id="GO:0016706">
    <property type="term" value="F:2-oxoglutarate-dependent dioxygenase activity"/>
    <property type="evidence" value="ECO:0007669"/>
    <property type="project" value="UniProtKB-ARBA"/>
</dbReference>
<name>F9TDQ7_9VIBR</name>
<feature type="domain" description="TauD/TfdA-like" evidence="6">
    <location>
        <begin position="224"/>
        <end position="317"/>
    </location>
</feature>
<organism evidence="7 10">
    <name type="scientific">Vibrio tubiashii ATCC 19109</name>
    <dbReference type="NCBI Taxonomy" id="1051646"/>
    <lineage>
        <taxon>Bacteria</taxon>
        <taxon>Pseudomonadati</taxon>
        <taxon>Pseudomonadota</taxon>
        <taxon>Gammaproteobacteria</taxon>
        <taxon>Vibrionales</taxon>
        <taxon>Vibrionaceae</taxon>
        <taxon>Vibrio</taxon>
        <taxon>Vibrio oreintalis group</taxon>
    </lineage>
</organism>
<dbReference type="RefSeq" id="WP_004748906.1">
    <property type="nucleotide sequence ID" value="NZ_AFWI01000217.1"/>
</dbReference>
<evidence type="ECO:0000256" key="5">
    <source>
        <dbReference type="PIRSR" id="PIRSR019543-2"/>
    </source>
</evidence>
<reference evidence="8 9" key="2">
    <citation type="journal article" date="2012" name="Int. J. Syst. Evol. Microbiol.">
        <title>Vibrio caribbeanicus sp. nov., isolated from the marine sponge Scleritoderma cyanea.</title>
        <authorList>
            <person name="Hoffmann M."/>
            <person name="Monday S.R."/>
            <person name="Allard M.W."/>
            <person name="Strain E.A."/>
            <person name="Whittaker P."/>
            <person name="Naum M."/>
            <person name="McCarthy P.J."/>
            <person name="Lopez J.V."/>
            <person name="Fischer M."/>
            <person name="Brown E.W."/>
        </authorList>
    </citation>
    <scope>NUCLEOTIDE SEQUENCE [LARGE SCALE GENOMIC DNA]</scope>
    <source>
        <strain evidence="8 9">ATCC 19109</strain>
    </source>
</reference>
<dbReference type="SUPFAM" id="SSF51197">
    <property type="entry name" value="Clavaminate synthase-like"/>
    <property type="match status" value="1"/>
</dbReference>
<evidence type="ECO:0000256" key="1">
    <source>
        <dbReference type="ARBA" id="ARBA00008425"/>
    </source>
</evidence>
<dbReference type="Proteomes" id="UP000003836">
    <property type="component" value="Unassembled WGS sequence"/>
</dbReference>
<dbReference type="Gene3D" id="3.60.130.10">
    <property type="entry name" value="Clavaminate synthase-like"/>
    <property type="match status" value="1"/>
</dbReference>
<dbReference type="PIRSF" id="PIRSF019543">
    <property type="entry name" value="Clavaminate_syn"/>
    <property type="match status" value="1"/>
</dbReference>
<dbReference type="KEGG" id="vtu:IX91_10335"/>
<dbReference type="GO" id="GO:0005506">
    <property type="term" value="F:iron ion binding"/>
    <property type="evidence" value="ECO:0007669"/>
    <property type="project" value="InterPro"/>
</dbReference>
<dbReference type="InterPro" id="IPR014503">
    <property type="entry name" value="Clavaminate_syn-like"/>
</dbReference>
<accession>F9TDQ7</accession>
<reference evidence="8" key="1">
    <citation type="submission" date="2011-08" db="EMBL/GenBank/DDBJ databases">
        <authorList>
            <person name="Hoffman M."/>
            <person name="Strain E.A."/>
            <person name="Brown E."/>
            <person name="Allard M.W."/>
        </authorList>
    </citation>
    <scope>NUCLEOTIDE SEQUENCE</scope>
    <source>
        <strain evidence="8">ATCC 19109</strain>
    </source>
</reference>
<dbReference type="STRING" id="1051646.IX91_10335"/>
<dbReference type="InterPro" id="IPR003819">
    <property type="entry name" value="TauD/TfdA-like"/>
</dbReference>
<comment type="similarity">
    <text evidence="1">Belongs to the clavaminate synthase family.</text>
</comment>
<evidence type="ECO:0000313" key="7">
    <source>
        <dbReference type="EMBL" id="AIW14597.1"/>
    </source>
</evidence>
<feature type="binding site" evidence="5">
    <location>
        <position position="298"/>
    </location>
    <ligand>
        <name>Fe cation</name>
        <dbReference type="ChEBI" id="CHEBI:24875"/>
    </ligand>
</feature>
<keyword evidence="3" id="KW-0560">Oxidoreductase</keyword>
<dbReference type="eggNOG" id="ENOG5030HX7">
    <property type="taxonomic scope" value="Bacteria"/>
</dbReference>